<accession>A0A8K0T968</accession>
<dbReference type="InterPro" id="IPR011701">
    <property type="entry name" value="MFS"/>
</dbReference>
<dbReference type="PANTHER" id="PTHR23502:SF60">
    <property type="entry name" value="MAJOR FACILITATOR SUPERFAMILY (MFS) PROFILE DOMAIN-CONTAINING PROTEIN-RELATED"/>
    <property type="match status" value="1"/>
</dbReference>
<feature type="domain" description="Major facilitator superfamily (MFS) profile" evidence="7">
    <location>
        <begin position="64"/>
        <end position="497"/>
    </location>
</feature>
<evidence type="ECO:0000256" key="4">
    <source>
        <dbReference type="ARBA" id="ARBA00023136"/>
    </source>
</evidence>
<dbReference type="InterPro" id="IPR036259">
    <property type="entry name" value="MFS_trans_sf"/>
</dbReference>
<dbReference type="SUPFAM" id="SSF103473">
    <property type="entry name" value="MFS general substrate transporter"/>
    <property type="match status" value="1"/>
</dbReference>
<feature type="transmembrane region" description="Helical" evidence="6">
    <location>
        <begin position="408"/>
        <end position="428"/>
    </location>
</feature>
<dbReference type="Gene3D" id="1.20.1250.20">
    <property type="entry name" value="MFS general substrate transporter like domains"/>
    <property type="match status" value="1"/>
</dbReference>
<keyword evidence="9" id="KW-1185">Reference proteome</keyword>
<dbReference type="PANTHER" id="PTHR23502">
    <property type="entry name" value="MAJOR FACILITATOR SUPERFAMILY"/>
    <property type="match status" value="1"/>
</dbReference>
<dbReference type="PROSITE" id="PS50850">
    <property type="entry name" value="MFS"/>
    <property type="match status" value="1"/>
</dbReference>
<organism evidence="8 9">
    <name type="scientific">Plectosphaerella cucumerina</name>
    <dbReference type="NCBI Taxonomy" id="40658"/>
    <lineage>
        <taxon>Eukaryota</taxon>
        <taxon>Fungi</taxon>
        <taxon>Dikarya</taxon>
        <taxon>Ascomycota</taxon>
        <taxon>Pezizomycotina</taxon>
        <taxon>Sordariomycetes</taxon>
        <taxon>Hypocreomycetidae</taxon>
        <taxon>Glomerellales</taxon>
        <taxon>Plectosphaerellaceae</taxon>
        <taxon>Plectosphaerella</taxon>
    </lineage>
</organism>
<keyword evidence="2 6" id="KW-0812">Transmembrane</keyword>
<evidence type="ECO:0000256" key="1">
    <source>
        <dbReference type="ARBA" id="ARBA00004141"/>
    </source>
</evidence>
<dbReference type="AlphaFoldDB" id="A0A8K0T968"/>
<feature type="transmembrane region" description="Helical" evidence="6">
    <location>
        <begin position="130"/>
        <end position="149"/>
    </location>
</feature>
<evidence type="ECO:0000256" key="5">
    <source>
        <dbReference type="SAM" id="MobiDB-lite"/>
    </source>
</evidence>
<evidence type="ECO:0000313" key="8">
    <source>
        <dbReference type="EMBL" id="KAH7349740.1"/>
    </source>
</evidence>
<evidence type="ECO:0000259" key="7">
    <source>
        <dbReference type="PROSITE" id="PS50850"/>
    </source>
</evidence>
<evidence type="ECO:0000256" key="6">
    <source>
        <dbReference type="SAM" id="Phobius"/>
    </source>
</evidence>
<evidence type="ECO:0000256" key="3">
    <source>
        <dbReference type="ARBA" id="ARBA00022989"/>
    </source>
</evidence>
<keyword evidence="3 6" id="KW-1133">Transmembrane helix</keyword>
<sequence>MTSQDIQPSEPPVASPPKTDIEMGPLPSTPKSNDISHPSLIIAFTEPHDAENPMQWPDRNKWAVTNVLSATGFNRIMVSTIMAPALHLIAADLDMNATEAAMSLSIYLLATAFGPLLIGPLSELYGRQVVLHASNVWFLIWNIACGFATTKGTLIAARLLAGLGASSIYALAGGVLSDVWRPDQRGKSLGAYLAIPLVAVAVGPIVGGFMTSRASWRWMFWSTSIFQALMVVFCCTTFHETYAPTILKRRAAKLRRETGRSYQTMHERSHQQRSTMAVIGISLSRPLRLLACNPVIQVSSLISAFNYGILYIVLSSFAELYSIHYGQSVEISGLHYIACALGEILGSQVGGPLMDLLYCRMVTRSLDGEHQPEFRLPLVIPAAALAPLGLFAYGWTAEKLVHWAAVDAGIFVFMFALQIAGMPMQAYVMDAYPDHTSSALSASQFPRSLAAFLFPLFAPSMYSALGYGWGNTTIAFAGLVLGIASPALLWVFGPRLRMRHRWV</sequence>
<feature type="transmembrane region" description="Helical" evidence="6">
    <location>
        <begin position="155"/>
        <end position="177"/>
    </location>
</feature>
<evidence type="ECO:0000256" key="2">
    <source>
        <dbReference type="ARBA" id="ARBA00022692"/>
    </source>
</evidence>
<dbReference type="GO" id="GO:0022857">
    <property type="term" value="F:transmembrane transporter activity"/>
    <property type="evidence" value="ECO:0007669"/>
    <property type="project" value="InterPro"/>
</dbReference>
<dbReference type="GO" id="GO:0016020">
    <property type="term" value="C:membrane"/>
    <property type="evidence" value="ECO:0007669"/>
    <property type="project" value="UniProtKB-SubCell"/>
</dbReference>
<dbReference type="EMBL" id="JAGPXD010000006">
    <property type="protein sequence ID" value="KAH7349740.1"/>
    <property type="molecule type" value="Genomic_DNA"/>
</dbReference>
<dbReference type="CDD" id="cd17323">
    <property type="entry name" value="MFS_Tpo1_MDR_like"/>
    <property type="match status" value="1"/>
</dbReference>
<dbReference type="Proteomes" id="UP000813385">
    <property type="component" value="Unassembled WGS sequence"/>
</dbReference>
<gene>
    <name evidence="8" type="ORF">B0T11DRAFT_247036</name>
</gene>
<proteinExistence type="predicted"/>
<feature type="transmembrane region" description="Helical" evidence="6">
    <location>
        <begin position="100"/>
        <end position="118"/>
    </location>
</feature>
<dbReference type="InterPro" id="IPR020846">
    <property type="entry name" value="MFS_dom"/>
</dbReference>
<reference evidence="8" key="1">
    <citation type="journal article" date="2021" name="Nat. Commun.">
        <title>Genetic determinants of endophytism in the Arabidopsis root mycobiome.</title>
        <authorList>
            <person name="Mesny F."/>
            <person name="Miyauchi S."/>
            <person name="Thiergart T."/>
            <person name="Pickel B."/>
            <person name="Atanasova L."/>
            <person name="Karlsson M."/>
            <person name="Huettel B."/>
            <person name="Barry K.W."/>
            <person name="Haridas S."/>
            <person name="Chen C."/>
            <person name="Bauer D."/>
            <person name="Andreopoulos W."/>
            <person name="Pangilinan J."/>
            <person name="LaButti K."/>
            <person name="Riley R."/>
            <person name="Lipzen A."/>
            <person name="Clum A."/>
            <person name="Drula E."/>
            <person name="Henrissat B."/>
            <person name="Kohler A."/>
            <person name="Grigoriev I.V."/>
            <person name="Martin F.M."/>
            <person name="Hacquard S."/>
        </authorList>
    </citation>
    <scope>NUCLEOTIDE SEQUENCE</scope>
    <source>
        <strain evidence="8">MPI-CAGE-AT-0016</strain>
    </source>
</reference>
<protein>
    <submittedName>
        <fullName evidence="8">Major facilitator superfamily domain-containing protein</fullName>
    </submittedName>
</protein>
<dbReference type="OrthoDB" id="6770063at2759"/>
<feature type="transmembrane region" description="Helical" evidence="6">
    <location>
        <begin position="474"/>
        <end position="492"/>
    </location>
</feature>
<comment type="subcellular location">
    <subcellularLocation>
        <location evidence="1">Membrane</location>
        <topology evidence="1">Multi-pass membrane protein</topology>
    </subcellularLocation>
</comment>
<feature type="region of interest" description="Disordered" evidence="5">
    <location>
        <begin position="1"/>
        <end position="35"/>
    </location>
</feature>
<evidence type="ECO:0000313" key="9">
    <source>
        <dbReference type="Proteomes" id="UP000813385"/>
    </source>
</evidence>
<feature type="transmembrane region" description="Helical" evidence="6">
    <location>
        <begin position="295"/>
        <end position="314"/>
    </location>
</feature>
<keyword evidence="4 6" id="KW-0472">Membrane</keyword>
<name>A0A8K0T968_9PEZI</name>
<feature type="transmembrane region" description="Helical" evidence="6">
    <location>
        <begin position="218"/>
        <end position="239"/>
    </location>
</feature>
<comment type="caution">
    <text evidence="8">The sequence shown here is derived from an EMBL/GenBank/DDBJ whole genome shotgun (WGS) entry which is preliminary data.</text>
</comment>
<feature type="transmembrane region" description="Helical" evidence="6">
    <location>
        <begin position="378"/>
        <end position="396"/>
    </location>
</feature>
<feature type="transmembrane region" description="Helical" evidence="6">
    <location>
        <begin position="189"/>
        <end position="212"/>
    </location>
</feature>
<dbReference type="Pfam" id="PF07690">
    <property type="entry name" value="MFS_1"/>
    <property type="match status" value="1"/>
</dbReference>